<dbReference type="PANTHER" id="PTHR37205">
    <property type="entry name" value="F23A5.30 PROTEIN"/>
    <property type="match status" value="1"/>
</dbReference>
<name>A0AAD6PFZ8_9ROSI</name>
<dbReference type="InterPro" id="IPR038864">
    <property type="entry name" value="HDR1"/>
</dbReference>
<sequence length="302" mass="34338">MEKEDSNKTRDARMVEVELLNGFSPVSSARIFWKSRKGSASRRNLDKMLDQNLAPELSERRKALFEPLEPVTDINGKRSSAESLLPPPDFDAASYPKGWLIGKKRKLVNVDVVESMRRIAVQEMNRKDREINGLNEQLEEDARCLEHLQLQLLQEKSRRAEVEREKAMLKDQISMLMNMLQENEPMGDEDLGSEGLLGKVRRTHTEHIRGPVQIYVGGPVTVFVEMVGAYARLLLFAVVSPSYLVNSHRSLVICSCVDASWLTIFRSIMWQAILLPFCCALNSDSSFAGYFDRKFCLAQIIS</sequence>
<evidence type="ECO:0008006" key="4">
    <source>
        <dbReference type="Google" id="ProtNLM"/>
    </source>
</evidence>
<dbReference type="Proteomes" id="UP001162972">
    <property type="component" value="Chromosome 1"/>
</dbReference>
<evidence type="ECO:0000313" key="2">
    <source>
        <dbReference type="EMBL" id="KAJ6428246.1"/>
    </source>
</evidence>
<protein>
    <recommendedName>
        <fullName evidence="4">Protein HEADING DATE REPRESSOR 1</fullName>
    </recommendedName>
</protein>
<dbReference type="AlphaFoldDB" id="A0AAD6PFZ8"/>
<keyword evidence="1" id="KW-0175">Coiled coil</keyword>
<dbReference type="EMBL" id="JAPFFJ010000005">
    <property type="protein sequence ID" value="KAJ6428246.1"/>
    <property type="molecule type" value="Genomic_DNA"/>
</dbReference>
<dbReference type="PANTHER" id="PTHR37205:SF1">
    <property type="entry name" value="F23A5.30 PROTEIN"/>
    <property type="match status" value="1"/>
</dbReference>
<evidence type="ECO:0000256" key="1">
    <source>
        <dbReference type="SAM" id="Coils"/>
    </source>
</evidence>
<dbReference type="GO" id="GO:0009909">
    <property type="term" value="P:regulation of flower development"/>
    <property type="evidence" value="ECO:0007669"/>
    <property type="project" value="InterPro"/>
</dbReference>
<gene>
    <name evidence="2" type="ORF">OIU84_023628</name>
</gene>
<evidence type="ECO:0000313" key="3">
    <source>
        <dbReference type="Proteomes" id="UP001162972"/>
    </source>
</evidence>
<feature type="coiled-coil region" evidence="1">
    <location>
        <begin position="117"/>
        <end position="179"/>
    </location>
</feature>
<organism evidence="2 3">
    <name type="scientific">Salix udensis</name>
    <dbReference type="NCBI Taxonomy" id="889485"/>
    <lineage>
        <taxon>Eukaryota</taxon>
        <taxon>Viridiplantae</taxon>
        <taxon>Streptophyta</taxon>
        <taxon>Embryophyta</taxon>
        <taxon>Tracheophyta</taxon>
        <taxon>Spermatophyta</taxon>
        <taxon>Magnoliopsida</taxon>
        <taxon>eudicotyledons</taxon>
        <taxon>Gunneridae</taxon>
        <taxon>Pentapetalae</taxon>
        <taxon>rosids</taxon>
        <taxon>fabids</taxon>
        <taxon>Malpighiales</taxon>
        <taxon>Salicaceae</taxon>
        <taxon>Saliceae</taxon>
        <taxon>Salix</taxon>
    </lineage>
</organism>
<proteinExistence type="predicted"/>
<accession>A0AAD6PFZ8</accession>
<keyword evidence="3" id="KW-1185">Reference proteome</keyword>
<comment type="caution">
    <text evidence="2">The sequence shown here is derived from an EMBL/GenBank/DDBJ whole genome shotgun (WGS) entry which is preliminary data.</text>
</comment>
<reference evidence="2 3" key="1">
    <citation type="journal article" date="2023" name="Int. J. Mol. Sci.">
        <title>De Novo Assembly and Annotation of 11 Diverse Shrub Willow (Salix) Genomes Reveals Novel Gene Organization in Sex-Linked Regions.</title>
        <authorList>
            <person name="Hyden B."/>
            <person name="Feng K."/>
            <person name="Yates T.B."/>
            <person name="Jawdy S."/>
            <person name="Cereghino C."/>
            <person name="Smart L.B."/>
            <person name="Muchero W."/>
        </authorList>
    </citation>
    <scope>NUCLEOTIDE SEQUENCE [LARGE SCALE GENOMIC DNA]</scope>
    <source>
        <tissue evidence="2">Shoot tip</tissue>
    </source>
</reference>